<dbReference type="Pfam" id="PF15778">
    <property type="entry name" value="UNC80_N"/>
    <property type="match status" value="1"/>
</dbReference>
<accession>A0A5K3G343</accession>
<proteinExistence type="predicted"/>
<dbReference type="WBParaSite" id="MCU_012518-RA">
    <property type="protein sequence ID" value="MCU_012518-RA"/>
    <property type="gene ID" value="MCU_012518"/>
</dbReference>
<dbReference type="GO" id="GO:0030424">
    <property type="term" value="C:axon"/>
    <property type="evidence" value="ECO:0007669"/>
    <property type="project" value="TreeGrafter"/>
</dbReference>
<organism evidence="3">
    <name type="scientific">Mesocestoides corti</name>
    <name type="common">Flatworm</name>
    <dbReference type="NCBI Taxonomy" id="53468"/>
    <lineage>
        <taxon>Eukaryota</taxon>
        <taxon>Metazoa</taxon>
        <taxon>Spiralia</taxon>
        <taxon>Lophotrochozoa</taxon>
        <taxon>Platyhelminthes</taxon>
        <taxon>Cestoda</taxon>
        <taxon>Eucestoda</taxon>
        <taxon>Cyclophyllidea</taxon>
        <taxon>Mesocestoididae</taxon>
        <taxon>Mesocestoides</taxon>
    </lineage>
</organism>
<dbReference type="GO" id="GO:0005261">
    <property type="term" value="F:monoatomic cation channel activity"/>
    <property type="evidence" value="ECO:0007669"/>
    <property type="project" value="TreeGrafter"/>
</dbReference>
<evidence type="ECO:0000313" key="3">
    <source>
        <dbReference type="WBParaSite" id="MCU_012518-RA"/>
    </source>
</evidence>
<name>A0A5K3G343_MESCO</name>
<evidence type="ECO:0000259" key="2">
    <source>
        <dbReference type="Pfam" id="PF15778"/>
    </source>
</evidence>
<dbReference type="GO" id="GO:0055080">
    <property type="term" value="P:monoatomic cation homeostasis"/>
    <property type="evidence" value="ECO:0007669"/>
    <property type="project" value="TreeGrafter"/>
</dbReference>
<dbReference type="PANTHER" id="PTHR31781:SF1">
    <property type="entry name" value="PROTEIN UNC-80 HOMOLOG"/>
    <property type="match status" value="1"/>
</dbReference>
<reference evidence="3" key="1">
    <citation type="submission" date="2019-11" db="UniProtKB">
        <authorList>
            <consortium name="WormBaseParasite"/>
        </authorList>
    </citation>
    <scope>IDENTIFICATION</scope>
</reference>
<dbReference type="PANTHER" id="PTHR31781">
    <property type="entry name" value="UNC80"/>
    <property type="match status" value="1"/>
</dbReference>
<dbReference type="InterPro" id="IPR031542">
    <property type="entry name" value="UNC80_N"/>
</dbReference>
<sequence length="113" mass="13235">MVNYEMDYIPLNIQNFLLSNTCSFIQSKKTRDNVCLTFERVLVQNILYGLSPTVIESIQSIPRWHLVRFALPHVLHCAATMVRQRLKSSSSEDMKKRRKLQAVDENQRPPIKF</sequence>
<feature type="region of interest" description="Disordered" evidence="1">
    <location>
        <begin position="86"/>
        <end position="113"/>
    </location>
</feature>
<dbReference type="AlphaFoldDB" id="A0A5K3G343"/>
<dbReference type="GO" id="GO:0034703">
    <property type="term" value="C:cation channel complex"/>
    <property type="evidence" value="ECO:0007669"/>
    <property type="project" value="TreeGrafter"/>
</dbReference>
<feature type="compositionally biased region" description="Basic and acidic residues" evidence="1">
    <location>
        <begin position="90"/>
        <end position="107"/>
    </location>
</feature>
<evidence type="ECO:0000256" key="1">
    <source>
        <dbReference type="SAM" id="MobiDB-lite"/>
    </source>
</evidence>
<feature type="domain" description="Cation channel complex component UNC80 N-terminal" evidence="2">
    <location>
        <begin position="8"/>
        <end position="90"/>
    </location>
</feature>
<protein>
    <submittedName>
        <fullName evidence="3">UNC80 domain-containing protein</fullName>
    </submittedName>
</protein>